<dbReference type="Pfam" id="PF14192">
    <property type="entry name" value="DUF4314"/>
    <property type="match status" value="1"/>
</dbReference>
<dbReference type="OrthoDB" id="9813511at2"/>
<evidence type="ECO:0000259" key="1">
    <source>
        <dbReference type="Pfam" id="PF14192"/>
    </source>
</evidence>
<dbReference type="EMBL" id="CP002404">
    <property type="protein sequence ID" value="ADU24028.1"/>
    <property type="molecule type" value="Genomic_DNA"/>
</dbReference>
<proteinExistence type="predicted"/>
<sequence length="220" mass="25332">MLDVKSIKEKYLPGTRVKLIHMDDPYHPVPDNTCGTVTEVDDVGTVHAKFDNGSGLGICLEVDKVEIIEIPYVRKLYRTGKDSISCYPINEDSVEIKPSSVFDDEFDIIENDEEKDYGYTEISFVEGKYRADCWKHRLPLKEFSTYEEAVNELRECCSYCSGDENTIEEAINDHLIWWCSHVFVEDIKINNIPVFDLSDGEIKNLLDRGFSGSRIFIRRI</sequence>
<feature type="domain" description="DUF4314" evidence="1">
    <location>
        <begin position="4"/>
        <end position="68"/>
    </location>
</feature>
<reference evidence="3" key="1">
    <citation type="journal article" date="2011" name="J. Bacteriol.">
        <title>Complete genome of the cellulolytic ruminal bacterium Ruminococcus albus 7.</title>
        <authorList>
            <person name="Suen G."/>
            <person name="Stevenson D.M."/>
            <person name="Bruce D.C."/>
            <person name="Chertkov O."/>
            <person name="Copeland A."/>
            <person name="Cheng J.F."/>
            <person name="Detter C."/>
            <person name="Detter J.C."/>
            <person name="Goodwin L.A."/>
            <person name="Han C.S."/>
            <person name="Hauser L.J."/>
            <person name="Ivanova N.N."/>
            <person name="Kyrpides N.C."/>
            <person name="Land M.L."/>
            <person name="Lapidus A."/>
            <person name="Lucas S."/>
            <person name="Ovchinnikova G."/>
            <person name="Pitluck S."/>
            <person name="Tapia R."/>
            <person name="Woyke T."/>
            <person name="Boyum J."/>
            <person name="Mead D."/>
            <person name="Weimer P.J."/>
        </authorList>
    </citation>
    <scope>NUCLEOTIDE SEQUENCE [LARGE SCALE GENOMIC DNA]</scope>
    <source>
        <strain evidence="3">ATCC 27210 / DSM 20455 / JCM 14654 / NCDO 2250 / 7</strain>
        <plasmid evidence="3">pRUMAL01</plasmid>
    </source>
</reference>
<dbReference type="HOGENOM" id="CLU_1255187_0_0_9"/>
<keyword evidence="2" id="KW-0614">Plasmid</keyword>
<dbReference type="Proteomes" id="UP000006919">
    <property type="component" value="Plasmid pRUMAL01"/>
</dbReference>
<dbReference type="KEGG" id="ral:Rumal_3587"/>
<geneLocation type="plasmid" evidence="2 3">
    <name>pRUMAL01</name>
</geneLocation>
<evidence type="ECO:0000313" key="2">
    <source>
        <dbReference type="EMBL" id="ADU24028.1"/>
    </source>
</evidence>
<evidence type="ECO:0000313" key="3">
    <source>
        <dbReference type="Proteomes" id="UP000006919"/>
    </source>
</evidence>
<dbReference type="AlphaFoldDB" id="E6UK32"/>
<protein>
    <recommendedName>
        <fullName evidence="1">DUF4314 domain-containing protein</fullName>
    </recommendedName>
</protein>
<gene>
    <name evidence="2" type="ordered locus">Rumal_3587</name>
</gene>
<dbReference type="InterPro" id="IPR025463">
    <property type="entry name" value="DUF4314"/>
</dbReference>
<accession>E6UK32</accession>
<dbReference type="RefSeq" id="WP_013483577.1">
    <property type="nucleotide sequence ID" value="NC_014824.1"/>
</dbReference>
<name>E6UK32_RUMA7</name>
<dbReference type="eggNOG" id="COG2105">
    <property type="taxonomic scope" value="Bacteria"/>
</dbReference>
<organism evidence="2 3">
    <name type="scientific">Ruminococcus albus (strain ATCC 27210 / DSM 20455 / JCM 14654 / NCDO 2250 / 7)</name>
    <dbReference type="NCBI Taxonomy" id="697329"/>
    <lineage>
        <taxon>Bacteria</taxon>
        <taxon>Bacillati</taxon>
        <taxon>Bacillota</taxon>
        <taxon>Clostridia</taxon>
        <taxon>Eubacteriales</taxon>
        <taxon>Oscillospiraceae</taxon>
        <taxon>Ruminococcus</taxon>
    </lineage>
</organism>